<dbReference type="CDD" id="cd00009">
    <property type="entry name" value="AAA"/>
    <property type="match status" value="1"/>
</dbReference>
<keyword evidence="2 5" id="KW-0235">DNA replication</keyword>
<dbReference type="InterPro" id="IPR055237">
    <property type="entry name" value="Cdc6_lid"/>
</dbReference>
<feature type="domain" description="AAA+ ATPase" evidence="6">
    <location>
        <begin position="40"/>
        <end position="213"/>
    </location>
</feature>
<dbReference type="InterPro" id="IPR050311">
    <property type="entry name" value="ORC1/CDC6"/>
</dbReference>
<sequence>MILANPSALSSRYVPRRLPHREPQIERLASLFPELPKAPFFRVVQLIGPTGTGKTSTSLFFARSVEQQSENVSTIYVNLKSLRSRDADGFPWIVYTSILSQLGAKPSRSLSAAEVFMKVVGELSRRQKKLHLVIVDEADELTGPRSLQGGQIVYNLTRLPELGVSNVAGVIFIARNDDWARGLAPEEKSSLGALVVRFPPYTLSQLVDILLYRASEALASPEALPEPVAEYIAEITVDMFERDVRKALDVLLYSALIADKEGSDKITRLHVTRALAEIMGRSYLDDDAAKMLGRTERIVLAAALRAAGSSDTIYVSEQRVLEEAQAICERLGIPPLGRREIATALQRLHDLGYIKVSGPLKIFVNLVAGENVEELLLGNTLRKARGSYNR</sequence>
<keyword evidence="4 5" id="KW-0067">ATP-binding</keyword>
<dbReference type="EnsemblBacteria" id="ABL78272">
    <property type="protein sequence ID" value="ABL78272"/>
    <property type="gene ID" value="Tpen_0871"/>
</dbReference>
<dbReference type="Gene3D" id="3.40.50.300">
    <property type="entry name" value="P-loop containing nucleotide triphosphate hydrolases"/>
    <property type="match status" value="1"/>
</dbReference>
<dbReference type="SUPFAM" id="SSF46785">
    <property type="entry name" value="Winged helix' DNA-binding domain"/>
    <property type="match status" value="1"/>
</dbReference>
<comment type="function">
    <text evidence="5">Involved in regulation of DNA replication.</text>
</comment>
<evidence type="ECO:0000256" key="3">
    <source>
        <dbReference type="ARBA" id="ARBA00022741"/>
    </source>
</evidence>
<gene>
    <name evidence="7" type="ordered locus">Tpen_0871</name>
</gene>
<feature type="binding site" evidence="5">
    <location>
        <position position="213"/>
    </location>
    <ligand>
        <name>ATP</name>
        <dbReference type="ChEBI" id="CHEBI:30616"/>
    </ligand>
</feature>
<accession>A1RYJ2</accession>
<dbReference type="GO" id="GO:0005524">
    <property type="term" value="F:ATP binding"/>
    <property type="evidence" value="ECO:0007669"/>
    <property type="project" value="UniProtKB-UniRule"/>
</dbReference>
<dbReference type="InterPro" id="IPR014277">
    <property type="entry name" value="Orc1/Cdc6_arc"/>
</dbReference>
<protein>
    <recommendedName>
        <fullName evidence="5">ORC1-type DNA replication protein</fullName>
    </recommendedName>
</protein>
<evidence type="ECO:0000313" key="8">
    <source>
        <dbReference type="Proteomes" id="UP000000641"/>
    </source>
</evidence>
<dbReference type="InterPro" id="IPR027417">
    <property type="entry name" value="P-loop_NTPase"/>
</dbReference>
<evidence type="ECO:0000259" key="6">
    <source>
        <dbReference type="SMART" id="SM00382"/>
    </source>
</evidence>
<dbReference type="Gene3D" id="1.10.10.10">
    <property type="entry name" value="Winged helix-like DNA-binding domain superfamily/Winged helix DNA-binding domain"/>
    <property type="match status" value="1"/>
</dbReference>
<feature type="binding site" evidence="5">
    <location>
        <position position="201"/>
    </location>
    <ligand>
        <name>ATP</name>
        <dbReference type="ChEBI" id="CHEBI:30616"/>
    </ligand>
</feature>
<dbReference type="InterPro" id="IPR049945">
    <property type="entry name" value="AAA_22"/>
</dbReference>
<keyword evidence="8" id="KW-1185">Reference proteome</keyword>
<dbReference type="SUPFAM" id="SSF52540">
    <property type="entry name" value="P-loop containing nucleoside triphosphate hydrolases"/>
    <property type="match status" value="1"/>
</dbReference>
<dbReference type="KEGG" id="tpe:Tpen_0871"/>
<evidence type="ECO:0000256" key="1">
    <source>
        <dbReference type="ARBA" id="ARBA00006184"/>
    </source>
</evidence>
<dbReference type="HOGENOM" id="CLU_025112_3_2_2"/>
<dbReference type="STRING" id="368408.Tpen_0871"/>
<dbReference type="Gene3D" id="1.10.8.60">
    <property type="match status" value="1"/>
</dbReference>
<dbReference type="InterPro" id="IPR036388">
    <property type="entry name" value="WH-like_DNA-bd_sf"/>
</dbReference>
<dbReference type="AlphaFoldDB" id="A1RYJ2"/>
<evidence type="ECO:0000256" key="5">
    <source>
        <dbReference type="HAMAP-Rule" id="MF_01407"/>
    </source>
</evidence>
<keyword evidence="3 5" id="KW-0547">Nucleotide-binding</keyword>
<dbReference type="eggNOG" id="arCOG00467">
    <property type="taxonomic scope" value="Archaea"/>
</dbReference>
<reference evidence="8" key="1">
    <citation type="journal article" date="2008" name="J. Bacteriol.">
        <title>Genome sequence of Thermofilum pendens reveals an exceptional loss of biosynthetic pathways without genome reduction.</title>
        <authorList>
            <person name="Anderson I."/>
            <person name="Rodriguez J."/>
            <person name="Susanti D."/>
            <person name="Porat I."/>
            <person name="Reich C."/>
            <person name="Ulrich L.E."/>
            <person name="Elkins J.G."/>
            <person name="Mavromatis K."/>
            <person name="Lykidis A."/>
            <person name="Kim E."/>
            <person name="Thompson L.S."/>
            <person name="Nolan M."/>
            <person name="Land M."/>
            <person name="Copeland A."/>
            <person name="Lapidus A."/>
            <person name="Lucas S."/>
            <person name="Detter C."/>
            <person name="Zhulin I.B."/>
            <person name="Olsen G.J."/>
            <person name="Whitman W."/>
            <person name="Mukhopadhyay B."/>
            <person name="Bristow J."/>
            <person name="Kyrpides N."/>
        </authorList>
    </citation>
    <scope>NUCLEOTIDE SEQUENCE [LARGE SCALE GENOMIC DNA]</scope>
    <source>
        <strain evidence="8">DSM 2475 / Hrk 5</strain>
    </source>
</reference>
<dbReference type="HAMAP" id="MF_01407">
    <property type="entry name" value="ORC1_type_DNA_replic_protein"/>
    <property type="match status" value="1"/>
</dbReference>
<feature type="binding site" evidence="5">
    <location>
        <begin position="52"/>
        <end position="56"/>
    </location>
    <ligand>
        <name>ATP</name>
        <dbReference type="ChEBI" id="CHEBI:30616"/>
    </ligand>
</feature>
<dbReference type="GO" id="GO:0006260">
    <property type="term" value="P:DNA replication"/>
    <property type="evidence" value="ECO:0007669"/>
    <property type="project" value="UniProtKB-UniRule"/>
</dbReference>
<dbReference type="InterPro" id="IPR003593">
    <property type="entry name" value="AAA+_ATPase"/>
</dbReference>
<comment type="similarity">
    <text evidence="1 5">Belongs to the CDC6/cdc18 family.</text>
</comment>
<dbReference type="PANTHER" id="PTHR10763">
    <property type="entry name" value="CELL DIVISION CONTROL PROTEIN 6-RELATED"/>
    <property type="match status" value="1"/>
</dbReference>
<dbReference type="EMBL" id="CP000505">
    <property type="protein sequence ID" value="ABL78272.1"/>
    <property type="molecule type" value="Genomic_DNA"/>
</dbReference>
<dbReference type="Pfam" id="PF13401">
    <property type="entry name" value="AAA_22"/>
    <property type="match status" value="1"/>
</dbReference>
<dbReference type="GO" id="GO:0016887">
    <property type="term" value="F:ATP hydrolysis activity"/>
    <property type="evidence" value="ECO:0007669"/>
    <property type="project" value="InterPro"/>
</dbReference>
<dbReference type="InterPro" id="IPR036390">
    <property type="entry name" value="WH_DNA-bd_sf"/>
</dbReference>
<evidence type="ECO:0000313" key="7">
    <source>
        <dbReference type="EMBL" id="ABL78272.1"/>
    </source>
</evidence>
<dbReference type="PANTHER" id="PTHR10763:SF26">
    <property type="entry name" value="CELL DIVISION CONTROL PROTEIN 6 HOMOLOG"/>
    <property type="match status" value="1"/>
</dbReference>
<proteinExistence type="inferred from homology"/>
<evidence type="ECO:0000256" key="4">
    <source>
        <dbReference type="ARBA" id="ARBA00022840"/>
    </source>
</evidence>
<evidence type="ECO:0000256" key="2">
    <source>
        <dbReference type="ARBA" id="ARBA00022705"/>
    </source>
</evidence>
<dbReference type="Proteomes" id="UP000000641">
    <property type="component" value="Chromosome"/>
</dbReference>
<organism evidence="7 8">
    <name type="scientific">Thermofilum pendens (strain DSM 2475 / Hrk 5)</name>
    <dbReference type="NCBI Taxonomy" id="368408"/>
    <lineage>
        <taxon>Archaea</taxon>
        <taxon>Thermoproteota</taxon>
        <taxon>Thermoprotei</taxon>
        <taxon>Thermofilales</taxon>
        <taxon>Thermofilaceae</taxon>
        <taxon>Thermofilum</taxon>
    </lineage>
</organism>
<dbReference type="Pfam" id="PF22703">
    <property type="entry name" value="Cdc6_lid"/>
    <property type="match status" value="1"/>
</dbReference>
<dbReference type="SMART" id="SM00382">
    <property type="entry name" value="AAA"/>
    <property type="match status" value="1"/>
</dbReference>
<name>A1RYJ2_THEPD</name>